<keyword evidence="4" id="KW-1185">Reference proteome</keyword>
<evidence type="ECO:0000313" key="3">
    <source>
        <dbReference type="EMBL" id="CAG5044089.1"/>
    </source>
</evidence>
<evidence type="ECO:0000313" key="4">
    <source>
        <dbReference type="Proteomes" id="UP000691718"/>
    </source>
</evidence>
<sequence>MSTQRTPPNTLNLSANKTRIQLHGSDPHLNIHMESDNECSTLTRRQKRKIPEPSEESSLMQELRRMFNDFNKQQNQKIETLITSINEIKQQNVEIRESISFLSAKYDDVLKELEHIKEENSLKTCLINSLEQKIELLEQLLEISAESSSDEGEFVASDNEHGYIPLVEEGRLEILDVEPESEVENEIDSYDFDASFEGESLENILIVKDGMRWQSEPLPRTQTSSRNIIHQRGGAGLFSKLYNQMEIFKNILSNEMRDLILRETNRKGTKITEAYNNKRVENYSDINKRPKQKIFKPFTKQELDAFFVILIFSGVHRSNKGI</sequence>
<feature type="domain" description="PiggyBac transposable element-derived protein" evidence="2">
    <location>
        <begin position="245"/>
        <end position="318"/>
    </location>
</feature>
<evidence type="ECO:0000259" key="2">
    <source>
        <dbReference type="Pfam" id="PF13843"/>
    </source>
</evidence>
<accession>A0A8S3XWM4</accession>
<keyword evidence="1" id="KW-0175">Coiled coil</keyword>
<dbReference type="Proteomes" id="UP000691718">
    <property type="component" value="Unassembled WGS sequence"/>
</dbReference>
<dbReference type="Pfam" id="PF13843">
    <property type="entry name" value="DDE_Tnp_1_7"/>
    <property type="match status" value="1"/>
</dbReference>
<dbReference type="InterPro" id="IPR029526">
    <property type="entry name" value="PGBD"/>
</dbReference>
<gene>
    <name evidence="3" type="ORF">PAPOLLO_LOCUS22893</name>
</gene>
<comment type="caution">
    <text evidence="3">The sequence shown here is derived from an EMBL/GenBank/DDBJ whole genome shotgun (WGS) entry which is preliminary data.</text>
</comment>
<dbReference type="OrthoDB" id="7477547at2759"/>
<evidence type="ECO:0000256" key="1">
    <source>
        <dbReference type="SAM" id="Coils"/>
    </source>
</evidence>
<name>A0A8S3XWM4_PARAO</name>
<feature type="coiled-coil region" evidence="1">
    <location>
        <begin position="71"/>
        <end position="147"/>
    </location>
</feature>
<reference evidence="3" key="1">
    <citation type="submission" date="2021-04" db="EMBL/GenBank/DDBJ databases">
        <authorList>
            <person name="Tunstrom K."/>
        </authorList>
    </citation>
    <scope>NUCLEOTIDE SEQUENCE</scope>
</reference>
<organism evidence="3 4">
    <name type="scientific">Parnassius apollo</name>
    <name type="common">Apollo butterfly</name>
    <name type="synonym">Papilio apollo</name>
    <dbReference type="NCBI Taxonomy" id="110799"/>
    <lineage>
        <taxon>Eukaryota</taxon>
        <taxon>Metazoa</taxon>
        <taxon>Ecdysozoa</taxon>
        <taxon>Arthropoda</taxon>
        <taxon>Hexapoda</taxon>
        <taxon>Insecta</taxon>
        <taxon>Pterygota</taxon>
        <taxon>Neoptera</taxon>
        <taxon>Endopterygota</taxon>
        <taxon>Lepidoptera</taxon>
        <taxon>Glossata</taxon>
        <taxon>Ditrysia</taxon>
        <taxon>Papilionoidea</taxon>
        <taxon>Papilionidae</taxon>
        <taxon>Parnassiinae</taxon>
        <taxon>Parnassini</taxon>
        <taxon>Parnassius</taxon>
        <taxon>Parnassius</taxon>
    </lineage>
</organism>
<protein>
    <submittedName>
        <fullName evidence="3">(apollo) hypothetical protein</fullName>
    </submittedName>
</protein>
<proteinExistence type="predicted"/>
<dbReference type="AlphaFoldDB" id="A0A8S3XWM4"/>
<dbReference type="EMBL" id="CAJQZP010001411">
    <property type="protein sequence ID" value="CAG5044089.1"/>
    <property type="molecule type" value="Genomic_DNA"/>
</dbReference>